<reference evidence="1 2" key="1">
    <citation type="submission" date="2016-02" db="EMBL/GenBank/DDBJ databases">
        <title>Band-tailed pigeon sequencing and assembly.</title>
        <authorList>
            <person name="Soares A.E."/>
            <person name="Novak B.J."/>
            <person name="Rice E.S."/>
            <person name="O'Connell B."/>
            <person name="Chang D."/>
            <person name="Weber S."/>
            <person name="Shapiro B."/>
        </authorList>
    </citation>
    <scope>NUCLEOTIDE SEQUENCE [LARGE SCALE GENOMIC DNA]</scope>
    <source>
        <strain evidence="1">BTP2013</strain>
        <tissue evidence="1">Blood</tissue>
    </source>
</reference>
<accession>A0A1V4KJX6</accession>
<keyword evidence="2" id="KW-1185">Reference proteome</keyword>
<protein>
    <submittedName>
        <fullName evidence="1">Uncharacterized protein</fullName>
    </submittedName>
</protein>
<dbReference type="Proteomes" id="UP000190648">
    <property type="component" value="Unassembled WGS sequence"/>
</dbReference>
<comment type="caution">
    <text evidence="1">The sequence shown here is derived from an EMBL/GenBank/DDBJ whole genome shotgun (WGS) entry which is preliminary data.</text>
</comment>
<evidence type="ECO:0000313" key="1">
    <source>
        <dbReference type="EMBL" id="OPJ84673.1"/>
    </source>
</evidence>
<sequence length="144" mass="16610">MNYKNISLAGVKLVSTYTSTLLQEYSLSFPLFNCLGTYLTSSHLTEAAASLSITRFGKVSCNQERNFHTHLHHERAIRSREILRSKEMYLRHNFIRVYRDLQEEQNLMAEKALQCDRVGKQHTACIAEENHILALIQDFSCTLS</sequence>
<name>A0A1V4KJX6_PATFA</name>
<dbReference type="AlphaFoldDB" id="A0A1V4KJX6"/>
<organism evidence="1 2">
    <name type="scientific">Patagioenas fasciata monilis</name>
    <dbReference type="NCBI Taxonomy" id="372326"/>
    <lineage>
        <taxon>Eukaryota</taxon>
        <taxon>Metazoa</taxon>
        <taxon>Chordata</taxon>
        <taxon>Craniata</taxon>
        <taxon>Vertebrata</taxon>
        <taxon>Euteleostomi</taxon>
        <taxon>Archelosauria</taxon>
        <taxon>Archosauria</taxon>
        <taxon>Dinosauria</taxon>
        <taxon>Saurischia</taxon>
        <taxon>Theropoda</taxon>
        <taxon>Coelurosauria</taxon>
        <taxon>Aves</taxon>
        <taxon>Neognathae</taxon>
        <taxon>Neoaves</taxon>
        <taxon>Columbimorphae</taxon>
        <taxon>Columbiformes</taxon>
        <taxon>Columbidae</taxon>
        <taxon>Patagioenas</taxon>
    </lineage>
</organism>
<gene>
    <name evidence="1" type="ORF">AV530_016015</name>
</gene>
<evidence type="ECO:0000313" key="2">
    <source>
        <dbReference type="Proteomes" id="UP000190648"/>
    </source>
</evidence>
<dbReference type="EMBL" id="LSYS01003057">
    <property type="protein sequence ID" value="OPJ84673.1"/>
    <property type="molecule type" value="Genomic_DNA"/>
</dbReference>
<proteinExistence type="predicted"/>